<dbReference type="EMBL" id="JANHOG010001085">
    <property type="protein sequence ID" value="KAJ3544564.1"/>
    <property type="molecule type" value="Genomic_DNA"/>
</dbReference>
<comment type="caution">
    <text evidence="1">The sequence shown here is derived from an EMBL/GenBank/DDBJ whole genome shotgun (WGS) entry which is preliminary data.</text>
</comment>
<organism evidence="1 2">
    <name type="scientific">Phlebia brevispora</name>
    <dbReference type="NCBI Taxonomy" id="194682"/>
    <lineage>
        <taxon>Eukaryota</taxon>
        <taxon>Fungi</taxon>
        <taxon>Dikarya</taxon>
        <taxon>Basidiomycota</taxon>
        <taxon>Agaricomycotina</taxon>
        <taxon>Agaricomycetes</taxon>
        <taxon>Polyporales</taxon>
        <taxon>Meruliaceae</taxon>
        <taxon>Phlebia</taxon>
    </lineage>
</organism>
<accession>A0ACC1SQV0</accession>
<evidence type="ECO:0000313" key="1">
    <source>
        <dbReference type="EMBL" id="KAJ3544564.1"/>
    </source>
</evidence>
<sequence>MSSRAGSVSEEDHPDASLEVVSPENAPSEDQDSLHNFEMELFSGHPPLMLRTSKEQRSAARSHSVELEAPDPPQATPAENVVAVEPNTTTEQVHAGEQESTHLTPLLPAAQSNVIPCSETHTLRVKGSYRRSLIALMLPSPPTLLRLMSSGTLENNNASYHVFTHTDDQYSNPWGQSQSTRDGSRLSEAVTVSVRQGDSSLITPTLQAHVATGAGNDGRQFLHASSPAPATFYYDGVVVPDDSAYRGVAANLWVDQSCSVTAANYIRPTYMDTSENATSFEASLTQHYGSLSSATMSVLPGILRTPVSDAVSGMMDSTYHSHSSARHSEREIYPIPPLSFHGDIKPSRPAALTAFSSEESVSNRPSASRSYAPKACLLISLTQMVRRRLNDRTGRMGIEPAPQRYGEEIDQIMPKSNKPQKVLARFTRHGVPGVLLNNFLNAHGNNATSDLDDADDTTIFGDFNTKARYMLLWRGYHPSGFYQYVRNTKGGYITRRKVVCQVARILQDFIEMNRGYAVSNTHKKWSIADQGLTLENLELVELRQISKATVVPVLRYVNAA</sequence>
<proteinExistence type="predicted"/>
<name>A0ACC1SQV0_9APHY</name>
<dbReference type="Proteomes" id="UP001148662">
    <property type="component" value="Unassembled WGS sequence"/>
</dbReference>
<gene>
    <name evidence="1" type="ORF">NM688_g5725</name>
</gene>
<keyword evidence="2" id="KW-1185">Reference proteome</keyword>
<evidence type="ECO:0000313" key="2">
    <source>
        <dbReference type="Proteomes" id="UP001148662"/>
    </source>
</evidence>
<protein>
    <submittedName>
        <fullName evidence="1">Uncharacterized protein</fullName>
    </submittedName>
</protein>
<reference evidence="1" key="1">
    <citation type="submission" date="2022-07" db="EMBL/GenBank/DDBJ databases">
        <title>Genome Sequence of Phlebia brevispora.</title>
        <authorList>
            <person name="Buettner E."/>
        </authorList>
    </citation>
    <scope>NUCLEOTIDE SEQUENCE</scope>
    <source>
        <strain evidence="1">MPL23</strain>
    </source>
</reference>